<dbReference type="Proteomes" id="UP000221024">
    <property type="component" value="Unassembled WGS sequence"/>
</dbReference>
<dbReference type="GO" id="GO:0005524">
    <property type="term" value="F:ATP binding"/>
    <property type="evidence" value="ECO:0007669"/>
    <property type="project" value="UniProtKB-KW"/>
</dbReference>
<comment type="subcellular location">
    <subcellularLocation>
        <location evidence="1">Cytoplasm</location>
    </subcellularLocation>
</comment>
<dbReference type="Pfam" id="PF02562">
    <property type="entry name" value="PhoH"/>
    <property type="match status" value="1"/>
</dbReference>
<dbReference type="AlphaFoldDB" id="A0A2H3NUE5"/>
<comment type="caution">
    <text evidence="8">The sequence shown here is derived from an EMBL/GenBank/DDBJ whole genome shotgun (WGS) entry which is preliminary data.</text>
</comment>
<keyword evidence="4" id="KW-0547">Nucleotide-binding</keyword>
<accession>A0A2H3NUE5</accession>
<proteinExistence type="inferred from homology"/>
<gene>
    <name evidence="8" type="ORF">CRI93_13815</name>
</gene>
<evidence type="ECO:0000256" key="1">
    <source>
        <dbReference type="ARBA" id="ARBA00004496"/>
    </source>
</evidence>
<evidence type="ECO:0000256" key="5">
    <source>
        <dbReference type="ARBA" id="ARBA00022840"/>
    </source>
</evidence>
<feature type="domain" description="PhoH-like protein" evidence="7">
    <location>
        <begin position="111"/>
        <end position="314"/>
    </location>
</feature>
<evidence type="ECO:0000259" key="7">
    <source>
        <dbReference type="Pfam" id="PF02562"/>
    </source>
</evidence>
<dbReference type="GO" id="GO:0005829">
    <property type="term" value="C:cytosol"/>
    <property type="evidence" value="ECO:0007669"/>
    <property type="project" value="TreeGrafter"/>
</dbReference>
<dbReference type="PANTHER" id="PTHR30473">
    <property type="entry name" value="PROTEIN PHOH"/>
    <property type="match status" value="1"/>
</dbReference>
<sequence>MAEKRFSIQDTDPLLLFGFNDAHLRTVEQAFPEASITARGTTVYVEGPEEVVEAVDAVFQELMVLLERNDALAEEDVKTVLALEQSNSDPAPTANTPDADVVLHTPDGEAIRPRTPNQAKLVESARTNDVVFAIGPAGTGKTYMAVAMAVAALKEHRVKKIVLARPAVEAGEQLGFLPGDFYEKIDPYLQPLYDALGDMMPHDTLAEYIETNRVEIVPLAYMRGRTMKSAFVILDEAQNATTGQMKMFLTRLGPNSRTIVTGDVTQTDLKDRRRSGLVQVQHILEGITGIDFIYLTPKDVVRHRLVRDIIAAYEKHEEG</sequence>
<comment type="similarity">
    <text evidence="2">Belongs to the PhoH family.</text>
</comment>
<keyword evidence="3" id="KW-0963">Cytoplasm</keyword>
<evidence type="ECO:0000256" key="4">
    <source>
        <dbReference type="ARBA" id="ARBA00022741"/>
    </source>
</evidence>
<dbReference type="InterPro" id="IPR051451">
    <property type="entry name" value="PhoH2-like"/>
</dbReference>
<dbReference type="EMBL" id="PDEP01000016">
    <property type="protein sequence ID" value="PEN05124.1"/>
    <property type="molecule type" value="Genomic_DNA"/>
</dbReference>
<evidence type="ECO:0000313" key="9">
    <source>
        <dbReference type="Proteomes" id="UP000221024"/>
    </source>
</evidence>
<dbReference type="OrthoDB" id="9773137at2"/>
<evidence type="ECO:0000256" key="2">
    <source>
        <dbReference type="ARBA" id="ARBA00010393"/>
    </source>
</evidence>
<keyword evidence="5" id="KW-0067">ATP-binding</keyword>
<dbReference type="Gene3D" id="3.40.50.300">
    <property type="entry name" value="P-loop containing nucleotide triphosphate hydrolases"/>
    <property type="match status" value="1"/>
</dbReference>
<dbReference type="RefSeq" id="WP_098063265.1">
    <property type="nucleotide sequence ID" value="NZ_PDEP01000016.1"/>
</dbReference>
<dbReference type="PANTHER" id="PTHR30473:SF1">
    <property type="entry name" value="PHOH-LIKE PROTEIN"/>
    <property type="match status" value="1"/>
</dbReference>
<evidence type="ECO:0000313" key="8">
    <source>
        <dbReference type="EMBL" id="PEN05124.1"/>
    </source>
</evidence>
<evidence type="ECO:0000256" key="3">
    <source>
        <dbReference type="ARBA" id="ARBA00022490"/>
    </source>
</evidence>
<dbReference type="FunFam" id="3.40.50.300:FF:000013">
    <property type="entry name" value="PhoH family ATPase"/>
    <property type="match status" value="1"/>
</dbReference>
<dbReference type="InterPro" id="IPR003714">
    <property type="entry name" value="PhoH"/>
</dbReference>
<dbReference type="InterPro" id="IPR027417">
    <property type="entry name" value="P-loop_NTPase"/>
</dbReference>
<reference evidence="8 9" key="1">
    <citation type="submission" date="2017-10" db="EMBL/GenBank/DDBJ databases">
        <title>Draft genome of Longimonas halophila.</title>
        <authorList>
            <person name="Goh K.M."/>
            <person name="Shamsir M.S."/>
            <person name="Lim S.W."/>
        </authorList>
    </citation>
    <scope>NUCLEOTIDE SEQUENCE [LARGE SCALE GENOMIC DNA]</scope>
    <source>
        <strain evidence="8 9">KCTC 42399</strain>
    </source>
</reference>
<keyword evidence="9" id="KW-1185">Reference proteome</keyword>
<protein>
    <recommendedName>
        <fullName evidence="6">PhoH-like protein</fullName>
    </recommendedName>
</protein>
<dbReference type="SUPFAM" id="SSF52540">
    <property type="entry name" value="P-loop containing nucleoside triphosphate hydrolases"/>
    <property type="match status" value="1"/>
</dbReference>
<organism evidence="8 9">
    <name type="scientific">Longimonas halophila</name>
    <dbReference type="NCBI Taxonomy" id="1469170"/>
    <lineage>
        <taxon>Bacteria</taxon>
        <taxon>Pseudomonadati</taxon>
        <taxon>Rhodothermota</taxon>
        <taxon>Rhodothermia</taxon>
        <taxon>Rhodothermales</taxon>
        <taxon>Salisaetaceae</taxon>
        <taxon>Longimonas</taxon>
    </lineage>
</organism>
<name>A0A2H3NUE5_9BACT</name>
<evidence type="ECO:0000256" key="6">
    <source>
        <dbReference type="ARBA" id="ARBA00039970"/>
    </source>
</evidence>